<gene>
    <name evidence="2" type="ORF">M413DRAFT_63680</name>
</gene>
<reference evidence="3" key="2">
    <citation type="submission" date="2015-01" db="EMBL/GenBank/DDBJ databases">
        <title>Evolutionary Origins and Diversification of the Mycorrhizal Mutualists.</title>
        <authorList>
            <consortium name="DOE Joint Genome Institute"/>
            <consortium name="Mycorrhizal Genomics Consortium"/>
            <person name="Kohler A."/>
            <person name="Kuo A."/>
            <person name="Nagy L.G."/>
            <person name="Floudas D."/>
            <person name="Copeland A."/>
            <person name="Barry K.W."/>
            <person name="Cichocki N."/>
            <person name="Veneault-Fourrey C."/>
            <person name="LaButti K."/>
            <person name="Lindquist E.A."/>
            <person name="Lipzen A."/>
            <person name="Lundell T."/>
            <person name="Morin E."/>
            <person name="Murat C."/>
            <person name="Riley R."/>
            <person name="Ohm R."/>
            <person name="Sun H."/>
            <person name="Tunlid A."/>
            <person name="Henrissat B."/>
            <person name="Grigoriev I.V."/>
            <person name="Hibbett D.S."/>
            <person name="Martin F."/>
        </authorList>
    </citation>
    <scope>NUCLEOTIDE SEQUENCE [LARGE SCALE GENOMIC DNA]</scope>
    <source>
        <strain evidence="3">h7</strain>
    </source>
</reference>
<keyword evidence="3" id="KW-1185">Reference proteome</keyword>
<evidence type="ECO:0000313" key="3">
    <source>
        <dbReference type="Proteomes" id="UP000053424"/>
    </source>
</evidence>
<dbReference type="Proteomes" id="UP000053424">
    <property type="component" value="Unassembled WGS sequence"/>
</dbReference>
<evidence type="ECO:0000256" key="1">
    <source>
        <dbReference type="SAM" id="MobiDB-lite"/>
    </source>
</evidence>
<feature type="region of interest" description="Disordered" evidence="1">
    <location>
        <begin position="1"/>
        <end position="56"/>
    </location>
</feature>
<dbReference type="OrthoDB" id="3224400at2759"/>
<name>A0A0C2Z116_HEBCY</name>
<sequence>MTPEHTSPELKAPSVAVDSTNNSVAPAAQPSEPTATQRPTEPKRQNSLKKKTTMERPLADIISEQFPSFDAESLIVRPFEDEAARDAKFEKDLSNMLLDVIIETHAWASARPKHEAAVESQKLEEQISHIIATEREQGMSSPAPSSSSSFFVSDSSRLGEFVRRMKTALAALTGGSPF</sequence>
<evidence type="ECO:0000313" key="2">
    <source>
        <dbReference type="EMBL" id="KIM46862.1"/>
    </source>
</evidence>
<protein>
    <submittedName>
        <fullName evidence="2">Uncharacterized protein</fullName>
    </submittedName>
</protein>
<reference evidence="2 3" key="1">
    <citation type="submission" date="2014-04" db="EMBL/GenBank/DDBJ databases">
        <authorList>
            <consortium name="DOE Joint Genome Institute"/>
            <person name="Kuo A."/>
            <person name="Gay G."/>
            <person name="Dore J."/>
            <person name="Kohler A."/>
            <person name="Nagy L.G."/>
            <person name="Floudas D."/>
            <person name="Copeland A."/>
            <person name="Barry K.W."/>
            <person name="Cichocki N."/>
            <person name="Veneault-Fourrey C."/>
            <person name="LaButti K."/>
            <person name="Lindquist E.A."/>
            <person name="Lipzen A."/>
            <person name="Lundell T."/>
            <person name="Morin E."/>
            <person name="Murat C."/>
            <person name="Sun H."/>
            <person name="Tunlid A."/>
            <person name="Henrissat B."/>
            <person name="Grigoriev I.V."/>
            <person name="Hibbett D.S."/>
            <person name="Martin F."/>
            <person name="Nordberg H.P."/>
            <person name="Cantor M.N."/>
            <person name="Hua S.X."/>
        </authorList>
    </citation>
    <scope>NUCLEOTIDE SEQUENCE [LARGE SCALE GENOMIC DNA]</scope>
    <source>
        <strain evidence="3">h7</strain>
    </source>
</reference>
<dbReference type="AlphaFoldDB" id="A0A0C2Z116"/>
<proteinExistence type="predicted"/>
<dbReference type="HOGENOM" id="CLU_129979_0_0_1"/>
<accession>A0A0C2Z116</accession>
<organism evidence="2 3">
    <name type="scientific">Hebeloma cylindrosporum</name>
    <dbReference type="NCBI Taxonomy" id="76867"/>
    <lineage>
        <taxon>Eukaryota</taxon>
        <taxon>Fungi</taxon>
        <taxon>Dikarya</taxon>
        <taxon>Basidiomycota</taxon>
        <taxon>Agaricomycotina</taxon>
        <taxon>Agaricomycetes</taxon>
        <taxon>Agaricomycetidae</taxon>
        <taxon>Agaricales</taxon>
        <taxon>Agaricineae</taxon>
        <taxon>Hymenogastraceae</taxon>
        <taxon>Hebeloma</taxon>
    </lineage>
</organism>
<dbReference type="EMBL" id="KN831770">
    <property type="protein sequence ID" value="KIM46862.1"/>
    <property type="molecule type" value="Genomic_DNA"/>
</dbReference>